<reference evidence="3 4" key="1">
    <citation type="submission" date="2021-07" db="EMBL/GenBank/DDBJ databases">
        <title>Flavobacterium WSW3-B6 sp.nov, isolated from seaweed.</title>
        <authorList>
            <person name="Muhammad N."/>
            <person name="Ho H."/>
            <person name="Lee Y.-J."/>
            <person name="Nguyen T."/>
            <person name="Ho J."/>
            <person name="Kim S.-G."/>
        </authorList>
    </citation>
    <scope>NUCLEOTIDE SEQUENCE [LARGE SCALE GENOMIC DNA]</scope>
    <source>
        <strain evidence="3 4">WSW3-B6</strain>
    </source>
</reference>
<dbReference type="InterPro" id="IPR029063">
    <property type="entry name" value="SAM-dependent_MTases_sf"/>
</dbReference>
<evidence type="ECO:0000313" key="3">
    <source>
        <dbReference type="EMBL" id="QYJ67637.1"/>
    </source>
</evidence>
<evidence type="ECO:0000259" key="1">
    <source>
        <dbReference type="Pfam" id="PF18096"/>
    </source>
</evidence>
<organism evidence="3 4">
    <name type="scientific">Flavobacterium litorale</name>
    <dbReference type="NCBI Taxonomy" id="2856519"/>
    <lineage>
        <taxon>Bacteria</taxon>
        <taxon>Pseudomonadati</taxon>
        <taxon>Bacteroidota</taxon>
        <taxon>Flavobacteriia</taxon>
        <taxon>Flavobacteriales</taxon>
        <taxon>Flavobacteriaceae</taxon>
        <taxon>Flavobacterium</taxon>
    </lineage>
</organism>
<dbReference type="Pfam" id="PF18096">
    <property type="entry name" value="Thump_like"/>
    <property type="match status" value="1"/>
</dbReference>
<keyword evidence="3" id="KW-0489">Methyltransferase</keyword>
<proteinExistence type="predicted"/>
<dbReference type="Pfam" id="PF22013">
    <property type="entry name" value="PG_1098_Fer"/>
    <property type="match status" value="1"/>
</dbReference>
<dbReference type="GO" id="GO:0032259">
    <property type="term" value="P:methylation"/>
    <property type="evidence" value="ECO:0007669"/>
    <property type="project" value="UniProtKB-KW"/>
</dbReference>
<dbReference type="SUPFAM" id="SSF53335">
    <property type="entry name" value="S-adenosyl-L-methionine-dependent methyltransferases"/>
    <property type="match status" value="1"/>
</dbReference>
<name>A0ABX8V572_9FLAO</name>
<dbReference type="InterPro" id="IPR054168">
    <property type="entry name" value="PG_1098_Fer"/>
</dbReference>
<dbReference type="InterPro" id="IPR041497">
    <property type="entry name" value="Thump-like"/>
</dbReference>
<protein>
    <submittedName>
        <fullName evidence="3">Class I SAM-dependent methyltransferase</fullName>
    </submittedName>
</protein>
<sequence length="391" mass="43979">MNPDLLAPEIQQYIIEHTGEPIQQLALKKNPFTTVAWREIVSQIASRQKAKDKLPTWYNTNGIIYPEKISVEQTSSEIAAQYKAELISGESLIDLTGGFGIDDYYFAKRIKKVTHCEMNTALSAIVAHNFKVLPVTNIKCIAGDSTATLKDLGQQHDWIYVDPSRRSDSKGKVFLLEDCLPNVPQLLNFYFEYTNKIMIKTAPLLDISAGLSELSAVKAIHIVAIHNEVKELLWILEKGFKGTTTINAVAITKEETKTFKTTINNNAVATYALPKHYLYEPNSAVMKSGAFTAVSAQFGIDKLHQHSQLYTSDKLVAFAGRRFIIQNTIPYQKAAMKEYVWGKKMNVTVRNFPLTVTDIKKKWKIKDGGTVYAFFTTNMQNDKIVLLCAKI</sequence>
<dbReference type="EMBL" id="CP080429">
    <property type="protein sequence ID" value="QYJ67637.1"/>
    <property type="molecule type" value="Genomic_DNA"/>
</dbReference>
<accession>A0ABX8V572</accession>
<gene>
    <name evidence="3" type="ORF">K1I41_08755</name>
</gene>
<keyword evidence="3" id="KW-0808">Transferase</keyword>
<feature type="domain" description="PG-1098 ferredoxin-like" evidence="2">
    <location>
        <begin position="277"/>
        <end position="316"/>
    </location>
</feature>
<dbReference type="Proteomes" id="UP000825381">
    <property type="component" value="Chromosome"/>
</dbReference>
<feature type="domain" description="THUMP-like" evidence="1">
    <location>
        <begin position="320"/>
        <end position="390"/>
    </location>
</feature>
<dbReference type="RefSeq" id="WP_220639982.1">
    <property type="nucleotide sequence ID" value="NZ_CP080429.1"/>
</dbReference>
<dbReference type="Gene3D" id="3.40.50.150">
    <property type="entry name" value="Vaccinia Virus protein VP39"/>
    <property type="match status" value="1"/>
</dbReference>
<dbReference type="GO" id="GO:0008168">
    <property type="term" value="F:methyltransferase activity"/>
    <property type="evidence" value="ECO:0007669"/>
    <property type="project" value="UniProtKB-KW"/>
</dbReference>
<evidence type="ECO:0000313" key="4">
    <source>
        <dbReference type="Proteomes" id="UP000825381"/>
    </source>
</evidence>
<dbReference type="Gene3D" id="1.10.10.1110">
    <property type="entry name" value="Methyltransferase PG1098, N-terminal domain"/>
    <property type="match status" value="1"/>
</dbReference>
<keyword evidence="4" id="KW-1185">Reference proteome</keyword>
<evidence type="ECO:0000259" key="2">
    <source>
        <dbReference type="Pfam" id="PF22013"/>
    </source>
</evidence>